<dbReference type="PANTHER" id="PTHR45649">
    <property type="entry name" value="AMINO-ACID PERMEASE BAT1"/>
    <property type="match status" value="1"/>
</dbReference>
<keyword evidence="2" id="KW-0813">Transport</keyword>
<dbReference type="PANTHER" id="PTHR45649:SF26">
    <property type="entry name" value="OS04G0435100 PROTEIN"/>
    <property type="match status" value="1"/>
</dbReference>
<dbReference type="Pfam" id="PF13520">
    <property type="entry name" value="AA_permease_2"/>
    <property type="match status" value="1"/>
</dbReference>
<evidence type="ECO:0000256" key="4">
    <source>
        <dbReference type="ARBA" id="ARBA00022989"/>
    </source>
</evidence>
<evidence type="ECO:0000313" key="8">
    <source>
        <dbReference type="Proteomes" id="UP001597114"/>
    </source>
</evidence>
<evidence type="ECO:0000256" key="3">
    <source>
        <dbReference type="ARBA" id="ARBA00022692"/>
    </source>
</evidence>
<gene>
    <name evidence="7" type="ORF">ACFSJD_16430</name>
</gene>
<feature type="transmembrane region" description="Helical" evidence="6">
    <location>
        <begin position="63"/>
        <end position="83"/>
    </location>
</feature>
<evidence type="ECO:0000256" key="5">
    <source>
        <dbReference type="ARBA" id="ARBA00023136"/>
    </source>
</evidence>
<evidence type="ECO:0000256" key="2">
    <source>
        <dbReference type="ARBA" id="ARBA00022448"/>
    </source>
</evidence>
<proteinExistence type="predicted"/>
<organism evidence="7 8">
    <name type="scientific">Pseudonocardia yunnanensis</name>
    <dbReference type="NCBI Taxonomy" id="58107"/>
    <lineage>
        <taxon>Bacteria</taxon>
        <taxon>Bacillati</taxon>
        <taxon>Actinomycetota</taxon>
        <taxon>Actinomycetes</taxon>
        <taxon>Pseudonocardiales</taxon>
        <taxon>Pseudonocardiaceae</taxon>
        <taxon>Pseudonocardia</taxon>
    </lineage>
</organism>
<dbReference type="InterPro" id="IPR002293">
    <property type="entry name" value="AA/rel_permease1"/>
</dbReference>
<evidence type="ECO:0000313" key="7">
    <source>
        <dbReference type="EMBL" id="MFD1519083.1"/>
    </source>
</evidence>
<feature type="transmembrane region" description="Helical" evidence="6">
    <location>
        <begin position="30"/>
        <end position="51"/>
    </location>
</feature>
<dbReference type="EMBL" id="JBHUCO010000015">
    <property type="protein sequence ID" value="MFD1519083.1"/>
    <property type="molecule type" value="Genomic_DNA"/>
</dbReference>
<keyword evidence="5 6" id="KW-0472">Membrane</keyword>
<name>A0ABW4ETV9_9PSEU</name>
<dbReference type="Proteomes" id="UP001597114">
    <property type="component" value="Unassembled WGS sequence"/>
</dbReference>
<feature type="transmembrane region" description="Helical" evidence="6">
    <location>
        <begin position="207"/>
        <end position="237"/>
    </location>
</feature>
<feature type="transmembrane region" description="Helical" evidence="6">
    <location>
        <begin position="354"/>
        <end position="375"/>
    </location>
</feature>
<feature type="transmembrane region" description="Helical" evidence="6">
    <location>
        <begin position="308"/>
        <end position="333"/>
    </location>
</feature>
<sequence>MSELAGRAQRGHAMTDFGYASQFPRVLRRFALFAIAFSIVSITTGIFVNYAYGLTQLGPAAVWLWPVAAVGQFLVVLVLAELAGHFPLAGANYQWTARLVGPRFGYVVGSLGVLYGAVGLPGIALIGLAPLTATVLGLDAENVRLLLFIAVLALVVAYLINVVRVQLAARVNNVAVFAEIIGTVVLSVVVFLAWVRGGGDGGGGHGFGFLFTTATGAPLADAIVGGALIGIFTLVGFEAAADMAEEAVDARRAVPRAMILSVVVSGVLGMFALIGFTLAIPDLPAIQASPVPLAAIAEYWLGPVVTRIFLAIVVFSMFALIVVAAASNSRLIFAMARDGMLPFSAALRRVHPRTGTPVPALVASLVVCLVLLVYGTADGNAFAVLVGATALVPYLVYLLTLGGYLARRRALVEAGEGGFRLGAAALPVAGLALLWLVAVVAALTLPEAFRSADYVVIGALALAGIWYVAALRRRLRDGTAGIGSARPDPVEIA</sequence>
<protein>
    <submittedName>
        <fullName evidence="7">APC family permease</fullName>
    </submittedName>
</protein>
<keyword evidence="4 6" id="KW-1133">Transmembrane helix</keyword>
<accession>A0ABW4ETV9</accession>
<reference evidence="8" key="1">
    <citation type="journal article" date="2019" name="Int. J. Syst. Evol. Microbiol.">
        <title>The Global Catalogue of Microorganisms (GCM) 10K type strain sequencing project: providing services to taxonomists for standard genome sequencing and annotation.</title>
        <authorList>
            <consortium name="The Broad Institute Genomics Platform"/>
            <consortium name="The Broad Institute Genome Sequencing Center for Infectious Disease"/>
            <person name="Wu L."/>
            <person name="Ma J."/>
        </authorList>
    </citation>
    <scope>NUCLEOTIDE SEQUENCE [LARGE SCALE GENOMIC DNA]</scope>
    <source>
        <strain evidence="8">CCM 7043</strain>
    </source>
</reference>
<feature type="transmembrane region" description="Helical" evidence="6">
    <location>
        <begin position="174"/>
        <end position="195"/>
    </location>
</feature>
<feature type="transmembrane region" description="Helical" evidence="6">
    <location>
        <begin position="143"/>
        <end position="162"/>
    </location>
</feature>
<feature type="transmembrane region" description="Helical" evidence="6">
    <location>
        <begin position="418"/>
        <end position="445"/>
    </location>
</feature>
<feature type="transmembrane region" description="Helical" evidence="6">
    <location>
        <begin position="104"/>
        <end position="131"/>
    </location>
</feature>
<feature type="transmembrane region" description="Helical" evidence="6">
    <location>
        <begin position="381"/>
        <end position="406"/>
    </location>
</feature>
<dbReference type="PIRSF" id="PIRSF006060">
    <property type="entry name" value="AA_transporter"/>
    <property type="match status" value="1"/>
</dbReference>
<dbReference type="RefSeq" id="WP_344718540.1">
    <property type="nucleotide sequence ID" value="NZ_BAAAUS010000001.1"/>
</dbReference>
<keyword evidence="3 6" id="KW-0812">Transmembrane</keyword>
<comment type="caution">
    <text evidence="7">The sequence shown here is derived from an EMBL/GenBank/DDBJ whole genome shotgun (WGS) entry which is preliminary data.</text>
</comment>
<feature type="transmembrane region" description="Helical" evidence="6">
    <location>
        <begin position="258"/>
        <end position="280"/>
    </location>
</feature>
<comment type="subcellular location">
    <subcellularLocation>
        <location evidence="1">Membrane</location>
        <topology evidence="1">Multi-pass membrane protein</topology>
    </subcellularLocation>
</comment>
<keyword evidence="8" id="KW-1185">Reference proteome</keyword>
<feature type="transmembrane region" description="Helical" evidence="6">
    <location>
        <begin position="451"/>
        <end position="469"/>
    </location>
</feature>
<evidence type="ECO:0000256" key="1">
    <source>
        <dbReference type="ARBA" id="ARBA00004141"/>
    </source>
</evidence>
<dbReference type="Gene3D" id="1.20.1740.10">
    <property type="entry name" value="Amino acid/polyamine transporter I"/>
    <property type="match status" value="1"/>
</dbReference>
<evidence type="ECO:0000256" key="6">
    <source>
        <dbReference type="SAM" id="Phobius"/>
    </source>
</evidence>